<feature type="transmembrane region" description="Helical" evidence="1">
    <location>
        <begin position="262"/>
        <end position="285"/>
    </location>
</feature>
<feature type="transmembrane region" description="Helical" evidence="1">
    <location>
        <begin position="316"/>
        <end position="333"/>
    </location>
</feature>
<protein>
    <recommendedName>
        <fullName evidence="2">DUF2157 domain-containing protein</fullName>
    </recommendedName>
</protein>
<dbReference type="EMBL" id="NSLI01000001">
    <property type="protein sequence ID" value="PAX09399.1"/>
    <property type="molecule type" value="Genomic_DNA"/>
</dbReference>
<evidence type="ECO:0000259" key="2">
    <source>
        <dbReference type="Pfam" id="PF09925"/>
    </source>
</evidence>
<feature type="domain" description="DUF2157" evidence="2">
    <location>
        <begin position="8"/>
        <end position="144"/>
    </location>
</feature>
<accession>A0A2A2SJJ2</accession>
<reference evidence="4" key="1">
    <citation type="submission" date="2017-09" db="EMBL/GenBank/DDBJ databases">
        <authorList>
            <person name="Feng G."/>
            <person name="Zhu H."/>
        </authorList>
    </citation>
    <scope>NUCLEOTIDE SEQUENCE [LARGE SCALE GENOMIC DNA]</scope>
    <source>
        <strain evidence="4">1PNM-20</strain>
    </source>
</reference>
<evidence type="ECO:0000313" key="4">
    <source>
        <dbReference type="Proteomes" id="UP000218151"/>
    </source>
</evidence>
<sequence length="369" mass="38597">MRLGAKLDEWQAAGLIDGDAAAAIRAHEDGRHRPVALFAVAGLGALALGLGVLLVVAANWDALPAWSKLAAHLFFLALAGAAALHFTRNDRVGAGEVSLFLLGALTLAGIALHSQVYQLTGPLWQALAWWTLMVSPALLLLGRTRLTAYGYGGMLVALAIAYVTEREADVLGGNLAAALPSALVLIGLVRSGGERRKAFHDALLELGVVLALLGASLAQLGWTFGVDRDDAGDWAVRLPLAVALAALVGALAFWLRSRSEAVLLATVVSGSAMAAALALALPHGSGPLERFFGALVYLALWGAVAAAATRAGWRRLFGVAVAAAALRLFLIYFELFYSLAFTGVGLIVAGVLLIALTWGWSRIMRRSGR</sequence>
<feature type="transmembrane region" description="Helical" evidence="1">
    <location>
        <begin position="148"/>
        <end position="164"/>
    </location>
</feature>
<organism evidence="3 4">
    <name type="scientific">Sphingomonas lenta</name>
    <dbReference type="NCBI Taxonomy" id="1141887"/>
    <lineage>
        <taxon>Bacteria</taxon>
        <taxon>Pseudomonadati</taxon>
        <taxon>Pseudomonadota</taxon>
        <taxon>Alphaproteobacteria</taxon>
        <taxon>Sphingomonadales</taxon>
        <taxon>Sphingomonadaceae</taxon>
        <taxon>Sphingomonas</taxon>
    </lineage>
</organism>
<feature type="transmembrane region" description="Helical" evidence="1">
    <location>
        <begin position="234"/>
        <end position="255"/>
    </location>
</feature>
<name>A0A2A2SJJ2_9SPHN</name>
<feature type="transmembrane region" description="Helical" evidence="1">
    <location>
        <begin position="202"/>
        <end position="222"/>
    </location>
</feature>
<dbReference type="InterPro" id="IPR018677">
    <property type="entry name" value="DUF2157"/>
</dbReference>
<keyword evidence="1" id="KW-0472">Membrane</keyword>
<feature type="transmembrane region" description="Helical" evidence="1">
    <location>
        <begin position="339"/>
        <end position="360"/>
    </location>
</feature>
<dbReference type="Proteomes" id="UP000218151">
    <property type="component" value="Unassembled WGS sequence"/>
</dbReference>
<keyword evidence="1" id="KW-0812">Transmembrane</keyword>
<feature type="transmembrane region" description="Helical" evidence="1">
    <location>
        <begin position="170"/>
        <end position="190"/>
    </location>
</feature>
<evidence type="ECO:0000256" key="1">
    <source>
        <dbReference type="SAM" id="Phobius"/>
    </source>
</evidence>
<keyword evidence="1" id="KW-1133">Transmembrane helix</keyword>
<feature type="transmembrane region" description="Helical" evidence="1">
    <location>
        <begin position="69"/>
        <end position="87"/>
    </location>
</feature>
<proteinExistence type="predicted"/>
<feature type="transmembrane region" description="Helical" evidence="1">
    <location>
        <begin position="99"/>
        <end position="117"/>
    </location>
</feature>
<dbReference type="Pfam" id="PF09925">
    <property type="entry name" value="DUF2157"/>
    <property type="match status" value="1"/>
</dbReference>
<feature type="transmembrane region" description="Helical" evidence="1">
    <location>
        <begin position="35"/>
        <end position="57"/>
    </location>
</feature>
<dbReference type="RefSeq" id="WP_095996506.1">
    <property type="nucleotide sequence ID" value="NZ_NSLI01000001.1"/>
</dbReference>
<dbReference type="AlphaFoldDB" id="A0A2A2SJJ2"/>
<feature type="transmembrane region" description="Helical" evidence="1">
    <location>
        <begin position="291"/>
        <end position="309"/>
    </location>
</feature>
<gene>
    <name evidence="3" type="ORF">CKY28_01190</name>
</gene>
<evidence type="ECO:0000313" key="3">
    <source>
        <dbReference type="EMBL" id="PAX09399.1"/>
    </source>
</evidence>
<keyword evidence="4" id="KW-1185">Reference proteome</keyword>
<feature type="transmembrane region" description="Helical" evidence="1">
    <location>
        <begin position="123"/>
        <end position="141"/>
    </location>
</feature>
<comment type="caution">
    <text evidence="3">The sequence shown here is derived from an EMBL/GenBank/DDBJ whole genome shotgun (WGS) entry which is preliminary data.</text>
</comment>